<protein>
    <recommendedName>
        <fullName evidence="1">NERD domain-containing protein</fullName>
    </recommendedName>
</protein>
<evidence type="ECO:0000259" key="1">
    <source>
        <dbReference type="Pfam" id="PF08378"/>
    </source>
</evidence>
<dbReference type="Proteomes" id="UP000063434">
    <property type="component" value="Unassembled WGS sequence"/>
</dbReference>
<dbReference type="InterPro" id="IPR027417">
    <property type="entry name" value="P-loop_NTPase"/>
</dbReference>
<organism evidence="2 3">
    <name type="scientific">Pseudomonas fluorescens</name>
    <dbReference type="NCBI Taxonomy" id="294"/>
    <lineage>
        <taxon>Bacteria</taxon>
        <taxon>Pseudomonadati</taxon>
        <taxon>Pseudomonadota</taxon>
        <taxon>Gammaproteobacteria</taxon>
        <taxon>Pseudomonadales</taxon>
        <taxon>Pseudomonadaceae</taxon>
        <taxon>Pseudomonas</taxon>
    </lineage>
</organism>
<proteinExistence type="predicted"/>
<dbReference type="Gene3D" id="3.40.50.300">
    <property type="entry name" value="P-loop containing nucleotide triphosphate hydrolases"/>
    <property type="match status" value="2"/>
</dbReference>
<reference evidence="2 3" key="1">
    <citation type="submission" date="2015-05" db="EMBL/GenBank/DDBJ databases">
        <title>A genomic and transcriptomic approach to investigate the blue pigment phenotype in Pseudomonas fluorescens.</title>
        <authorList>
            <person name="Andreani N.A."/>
            <person name="Cardazzo B."/>
        </authorList>
    </citation>
    <scope>NUCLEOTIDE SEQUENCE [LARGE SCALE GENOMIC DNA]</scope>
    <source>
        <strain evidence="2 3">Ps_40</strain>
    </source>
</reference>
<comment type="caution">
    <text evidence="2">The sequence shown here is derived from an EMBL/GenBank/DDBJ whole genome shotgun (WGS) entry which is preliminary data.</text>
</comment>
<sequence length="921" mass="103565">MALKAFRGRPFDHTHENRAFNDLFDALQQHCIATEQDWYLLGNFFVGSRELDAMVIKPNALIIIDFKEFSGALHFSEEGPWLISSAETGDSVTVKGGASINPLRQLRLNKSAMLDFLSRNLAELNPVCNWRHTAALVAFQGKVEFDRQQLPGSIKPWFHISDTRSVVRDLDAIVSREIRLSPENIEDIVGKLGLEVFVPSGIPTTRELGHPPIRENAVCRLTTRQDEALHDFRSWLQNGTGVFRVTGMASTGKRFLFPRLVEAIDEAGRELLLLTPSVRISSTYQHPLAQPTSIYSWLYTHQPKRFEKQDDRQIGIHEIRDELFLEGRIPVLVDAHLLSDEEFEVGDRRYGSGRLLHDFLSVIAKTKTPFVIIGDPYQMPRGSLQRSLVSGTMLEKLGLAVDHCALTEQIVMDEDDALKHMQAHLADSLNKNCFNRLPHLSGKRLEILDAGNSRSWTPDVSNVRAESILICATHEQNSKLNAAVKSRVLGHASPTRLAAGDRIDFYNRTPILASTEGSLSLEALRWVSSGEIALVDSVDDTVETHFVELRGRKEAIRLCFQCASCRLPGLGEVGFRYLVDYFEADRPELASEQYLALQVLARQLARPLLQPLKARLPDKQSTDYKEARTEYDRLEYQILQSQGYLSAALIRPAHAMTLHRAQGRRWPSVWVNAARSASSTTANNADYFRWLYTATVLADEQCVIRQMPALTPLSNACISRAHDLKIAPLPLRQGLFYDTTRQPTEQEALLSTPSGFSNMALLPLFLTLHERLSDSNWSIADWSEHSYQVVMGLTDRQSMASVRLRLHYDKKFAVSNLVFADGSQPEQDAISTLLCQPFRPQSETLAQALEAFKEQISTLGFSLVEAKESNYRLQLTLAIDDEAVETQVDCDKEGMISSVRILKASSEEVINRLEEALVFSA</sequence>
<evidence type="ECO:0000313" key="2">
    <source>
        <dbReference type="EMBL" id="KWV82739.1"/>
    </source>
</evidence>
<dbReference type="EMBL" id="LCYC01000008">
    <property type="protein sequence ID" value="KWV82739.1"/>
    <property type="molecule type" value="Genomic_DNA"/>
</dbReference>
<evidence type="ECO:0000313" key="3">
    <source>
        <dbReference type="Proteomes" id="UP000063434"/>
    </source>
</evidence>
<dbReference type="InterPro" id="IPR011528">
    <property type="entry name" value="NERD"/>
</dbReference>
<dbReference type="Pfam" id="PF08378">
    <property type="entry name" value="NERD"/>
    <property type="match status" value="1"/>
</dbReference>
<name>A0A120G4L7_PSEFL</name>
<dbReference type="SUPFAM" id="SSF52540">
    <property type="entry name" value="P-loop containing nucleoside triphosphate hydrolases"/>
    <property type="match status" value="1"/>
</dbReference>
<feature type="domain" description="NERD" evidence="1">
    <location>
        <begin position="25"/>
        <end position="119"/>
    </location>
</feature>
<dbReference type="AlphaFoldDB" id="A0A120G4L7"/>
<gene>
    <name evidence="2" type="ORF">PFL603g_00892</name>
</gene>
<dbReference type="RefSeq" id="WP_003439519.1">
    <property type="nucleotide sequence ID" value="NZ_LCYC01000008.1"/>
</dbReference>
<dbReference type="PATRIC" id="fig|294.195.peg.937"/>
<accession>A0A120G4L7</accession>